<evidence type="ECO:0000313" key="11">
    <source>
        <dbReference type="Proteomes" id="UP000233524"/>
    </source>
</evidence>
<organism evidence="10 11">
    <name type="scientific">Lomentospora prolificans</name>
    <dbReference type="NCBI Taxonomy" id="41688"/>
    <lineage>
        <taxon>Eukaryota</taxon>
        <taxon>Fungi</taxon>
        <taxon>Dikarya</taxon>
        <taxon>Ascomycota</taxon>
        <taxon>Pezizomycotina</taxon>
        <taxon>Sordariomycetes</taxon>
        <taxon>Hypocreomycetidae</taxon>
        <taxon>Microascales</taxon>
        <taxon>Microascaceae</taxon>
        <taxon>Lomentospora</taxon>
    </lineage>
</organism>
<dbReference type="VEuPathDB" id="FungiDB:jhhlp_000750"/>
<dbReference type="PANTHER" id="PTHR47660">
    <property type="entry name" value="TRANSCRIPTION FACTOR WITH C2H2 AND ZN(2)-CYS(6) DNA BINDING DOMAIN (EUROFUNG)-RELATED-RELATED"/>
    <property type="match status" value="1"/>
</dbReference>
<keyword evidence="6" id="KW-0863">Zinc-finger</keyword>
<dbReference type="GO" id="GO:0008270">
    <property type="term" value="F:zinc ion binding"/>
    <property type="evidence" value="ECO:0007669"/>
    <property type="project" value="UniProtKB-KW"/>
</dbReference>
<name>A0A2N3NJL6_9PEZI</name>
<keyword evidence="11" id="KW-1185">Reference proteome</keyword>
<dbReference type="PROSITE" id="PS50048">
    <property type="entry name" value="ZN2_CY6_FUNGAL_2"/>
    <property type="match status" value="1"/>
</dbReference>
<keyword evidence="5" id="KW-0539">Nucleus</keyword>
<dbReference type="InterPro" id="IPR001138">
    <property type="entry name" value="Zn2Cys6_DnaBD"/>
</dbReference>
<dbReference type="AlphaFoldDB" id="A0A2N3NJL6"/>
<feature type="domain" description="Zn(2)-C6 fungal-type" evidence="8">
    <location>
        <begin position="68"/>
        <end position="97"/>
    </location>
</feature>
<evidence type="ECO:0000256" key="7">
    <source>
        <dbReference type="SAM" id="MobiDB-lite"/>
    </source>
</evidence>
<dbReference type="Gene3D" id="4.10.240.10">
    <property type="entry name" value="Zn(2)-C6 fungal-type DNA-binding domain"/>
    <property type="match status" value="1"/>
</dbReference>
<comment type="caution">
    <text evidence="10">The sequence shown here is derived from an EMBL/GenBank/DDBJ whole genome shotgun (WGS) entry which is preliminary data.</text>
</comment>
<keyword evidence="3" id="KW-0805">Transcription regulation</keyword>
<dbReference type="PROSITE" id="PS50157">
    <property type="entry name" value="ZINC_FINGER_C2H2_2"/>
    <property type="match status" value="1"/>
</dbReference>
<dbReference type="EMBL" id="NLAX01000003">
    <property type="protein sequence ID" value="PKS12542.1"/>
    <property type="molecule type" value="Genomic_DNA"/>
</dbReference>
<feature type="region of interest" description="Disordered" evidence="7">
    <location>
        <begin position="39"/>
        <end position="62"/>
    </location>
</feature>
<evidence type="ECO:0000256" key="1">
    <source>
        <dbReference type="ARBA" id="ARBA00022723"/>
    </source>
</evidence>
<dbReference type="GO" id="GO:0000981">
    <property type="term" value="F:DNA-binding transcription factor activity, RNA polymerase II-specific"/>
    <property type="evidence" value="ECO:0007669"/>
    <property type="project" value="InterPro"/>
</dbReference>
<dbReference type="InParanoid" id="A0A2N3NJL6"/>
<protein>
    <recommendedName>
        <fullName evidence="12">C2H2-type domain-containing protein</fullName>
    </recommendedName>
</protein>
<dbReference type="OrthoDB" id="40579at2759"/>
<gene>
    <name evidence="10" type="ORF">jhhlp_000750</name>
</gene>
<dbReference type="InterPro" id="IPR036864">
    <property type="entry name" value="Zn2-C6_fun-type_DNA-bd_sf"/>
</dbReference>
<dbReference type="PANTHER" id="PTHR47660:SF2">
    <property type="entry name" value="TRANSCRIPTION FACTOR WITH C2H2 AND ZN(2)-CYS(6) DNA BINDING DOMAIN (EUROFUNG)"/>
    <property type="match status" value="1"/>
</dbReference>
<dbReference type="InterPro" id="IPR007219">
    <property type="entry name" value="XnlR_reg_dom"/>
</dbReference>
<dbReference type="InterPro" id="IPR013087">
    <property type="entry name" value="Znf_C2H2_type"/>
</dbReference>
<evidence type="ECO:0000256" key="6">
    <source>
        <dbReference type="PROSITE-ProRule" id="PRU00042"/>
    </source>
</evidence>
<dbReference type="Pfam" id="PF04082">
    <property type="entry name" value="Fungal_trans"/>
    <property type="match status" value="1"/>
</dbReference>
<feature type="compositionally biased region" description="Polar residues" evidence="7">
    <location>
        <begin position="251"/>
        <end position="265"/>
    </location>
</feature>
<dbReference type="SUPFAM" id="SSF57701">
    <property type="entry name" value="Zn2/Cys6 DNA-binding domain"/>
    <property type="match status" value="1"/>
</dbReference>
<dbReference type="GO" id="GO:0006351">
    <property type="term" value="P:DNA-templated transcription"/>
    <property type="evidence" value="ECO:0007669"/>
    <property type="project" value="InterPro"/>
</dbReference>
<keyword evidence="2" id="KW-0862">Zinc</keyword>
<evidence type="ECO:0000256" key="4">
    <source>
        <dbReference type="ARBA" id="ARBA00023163"/>
    </source>
</evidence>
<dbReference type="GO" id="GO:0003677">
    <property type="term" value="F:DNA binding"/>
    <property type="evidence" value="ECO:0007669"/>
    <property type="project" value="InterPro"/>
</dbReference>
<dbReference type="Pfam" id="PF00172">
    <property type="entry name" value="Zn_clus"/>
    <property type="match status" value="1"/>
</dbReference>
<evidence type="ECO:0000256" key="3">
    <source>
        <dbReference type="ARBA" id="ARBA00023015"/>
    </source>
</evidence>
<evidence type="ECO:0000259" key="8">
    <source>
        <dbReference type="PROSITE" id="PS50048"/>
    </source>
</evidence>
<proteinExistence type="predicted"/>
<evidence type="ECO:0000256" key="2">
    <source>
        <dbReference type="ARBA" id="ARBA00022833"/>
    </source>
</evidence>
<accession>A0A2N3NJL6</accession>
<sequence>MADTAVTTGNSTGDTGLFQCGSCKRQYKRLDHLARHVRSPGHEAQGLGPNKRPASQDAKDAPGRVTQACRACSSNHLRCTEDKPCRRCTTKGIECVWTQTTDSVITPPPSVSQTSDSFDMPTMQSSHVEDMTSAPQHIDRHEPSPRLPDMVGMHGKTMFLHPYLGVLDLYHGYIPTNNNTSRFADPSLHDATMADVAPGFFPDWSLLPGQWTPMGGQTFELAPSIDLDDIDLRFLDAYNLKVPFEFGSDSRNGSIETSPLENTSDPYHPAALGSEAFRNSHWRFRPNPHDHGGAEEHNLSLPPDSTDHGSPESRIHLEKRTTCASLSVAARDKILTMVVESCRPQNLSRAVAGFPSVELLDTLIQYSLASPVARFDNFLHAATFDPNKKSPELVAAMAAAGAVMTADPALTKLGYAIQECVRVAVPKHWERDNTLIRDLELVQAFFITLEIGLWSGHGRKVEIAESFLQPLLTMVRRGSKFRRSAYPKIILQPDEDPASVVQTWHSWVRQESFKRVALRMKQHDSDMSLALLVNPLVSYAETQLPLPSSERLWGATTAEQWKVEYLAQADTWPISVTDLLDDPDGLHVHRATIDVTFGSLTFLSCAWNLAWEYIQLGSLQKTQQHRWNTLVMASRHEELLKLLNHFRICMDMGSPCAHELVMRLEIIFLHLQVPFEDIQLFAGMDGPEQARIVYPTLVEWVRSESARRAAWHAGQVIRSARLLPKTGIQRATAIMVYHAALTLWIYGLLSDSRDLLDRNDGSVLSVRVPQAVCLDEADNLSVQRFTQFGRGYPCIRGIPGHHQSQMESSYGDVVYLCHPETVMEVTMGILRASHGGLPQPRLVDQLVQLMSGLQRASRKGMGG</sequence>
<evidence type="ECO:0000313" key="10">
    <source>
        <dbReference type="EMBL" id="PKS12542.1"/>
    </source>
</evidence>
<reference evidence="10 11" key="1">
    <citation type="journal article" date="2017" name="G3 (Bethesda)">
        <title>First Draft Genome Sequence of the Pathogenic Fungus Lomentospora prolificans (Formerly Scedosporium prolificans).</title>
        <authorList>
            <person name="Luo R."/>
            <person name="Zimin A."/>
            <person name="Workman R."/>
            <person name="Fan Y."/>
            <person name="Pertea G."/>
            <person name="Grossman N."/>
            <person name="Wear M.P."/>
            <person name="Jia B."/>
            <person name="Miller H."/>
            <person name="Casadevall A."/>
            <person name="Timp W."/>
            <person name="Zhang S.X."/>
            <person name="Salzberg S.L."/>
        </authorList>
    </citation>
    <scope>NUCLEOTIDE SEQUENCE [LARGE SCALE GENOMIC DNA]</scope>
    <source>
        <strain evidence="10 11">JHH-5317</strain>
    </source>
</reference>
<feature type="region of interest" description="Disordered" evidence="7">
    <location>
        <begin position="251"/>
        <end position="313"/>
    </location>
</feature>
<dbReference type="STRING" id="41688.A0A2N3NJL6"/>
<evidence type="ECO:0000259" key="9">
    <source>
        <dbReference type="PROSITE" id="PS50157"/>
    </source>
</evidence>
<evidence type="ECO:0000256" key="5">
    <source>
        <dbReference type="ARBA" id="ARBA00023242"/>
    </source>
</evidence>
<dbReference type="CDD" id="cd00067">
    <property type="entry name" value="GAL4"/>
    <property type="match status" value="1"/>
</dbReference>
<evidence type="ECO:0008006" key="12">
    <source>
        <dbReference type="Google" id="ProtNLM"/>
    </source>
</evidence>
<dbReference type="Proteomes" id="UP000233524">
    <property type="component" value="Unassembled WGS sequence"/>
</dbReference>
<keyword evidence="4" id="KW-0804">Transcription</keyword>
<dbReference type="SMART" id="SM00066">
    <property type="entry name" value="GAL4"/>
    <property type="match status" value="1"/>
</dbReference>
<keyword evidence="1" id="KW-0479">Metal-binding</keyword>
<feature type="domain" description="C2H2-type" evidence="9">
    <location>
        <begin position="18"/>
        <end position="47"/>
    </location>
</feature>
<feature type="compositionally biased region" description="Basic and acidic residues" evidence="7">
    <location>
        <begin position="287"/>
        <end position="298"/>
    </location>
</feature>
<dbReference type="PROSITE" id="PS00028">
    <property type="entry name" value="ZINC_FINGER_C2H2_1"/>
    <property type="match status" value="1"/>
</dbReference>
<dbReference type="PROSITE" id="PS00463">
    <property type="entry name" value="ZN2_CY6_FUNGAL_1"/>
    <property type="match status" value="1"/>
</dbReference>